<dbReference type="STRING" id="240176.A8PA95"/>
<evidence type="ECO:0000256" key="1">
    <source>
        <dbReference type="SAM" id="MobiDB-lite"/>
    </source>
</evidence>
<reference evidence="3 4" key="1">
    <citation type="journal article" date="2010" name="Proc. Natl. Acad. Sci. U.S.A.">
        <title>Insights into evolution of multicellular fungi from the assembled chromosomes of the mushroom Coprinopsis cinerea (Coprinus cinereus).</title>
        <authorList>
            <person name="Stajich J.E."/>
            <person name="Wilke S.K."/>
            <person name="Ahren D."/>
            <person name="Au C.H."/>
            <person name="Birren B.W."/>
            <person name="Borodovsky M."/>
            <person name="Burns C."/>
            <person name="Canback B."/>
            <person name="Casselton L.A."/>
            <person name="Cheng C.K."/>
            <person name="Deng J."/>
            <person name="Dietrich F.S."/>
            <person name="Fargo D.C."/>
            <person name="Farman M.L."/>
            <person name="Gathman A.C."/>
            <person name="Goldberg J."/>
            <person name="Guigo R."/>
            <person name="Hoegger P.J."/>
            <person name="Hooker J.B."/>
            <person name="Huggins A."/>
            <person name="James T.Y."/>
            <person name="Kamada T."/>
            <person name="Kilaru S."/>
            <person name="Kodira C."/>
            <person name="Kues U."/>
            <person name="Kupfer D."/>
            <person name="Kwan H.S."/>
            <person name="Lomsadze A."/>
            <person name="Li W."/>
            <person name="Lilly W.W."/>
            <person name="Ma L.J."/>
            <person name="Mackey A.J."/>
            <person name="Manning G."/>
            <person name="Martin F."/>
            <person name="Muraguchi H."/>
            <person name="Natvig D.O."/>
            <person name="Palmerini H."/>
            <person name="Ramesh M.A."/>
            <person name="Rehmeyer C.J."/>
            <person name="Roe B.A."/>
            <person name="Shenoy N."/>
            <person name="Stanke M."/>
            <person name="Ter-Hovhannisyan V."/>
            <person name="Tunlid A."/>
            <person name="Velagapudi R."/>
            <person name="Vision T.J."/>
            <person name="Zeng Q."/>
            <person name="Zolan M.E."/>
            <person name="Pukkila P.J."/>
        </authorList>
    </citation>
    <scope>NUCLEOTIDE SEQUENCE [LARGE SCALE GENOMIC DNA]</scope>
    <source>
        <strain evidence="4">Okayama-7 / 130 / ATCC MYA-4618 / FGSC 9003</strain>
    </source>
</reference>
<dbReference type="Pfam" id="PF13374">
    <property type="entry name" value="TPR_10"/>
    <property type="match status" value="2"/>
</dbReference>
<keyword evidence="4" id="KW-1185">Reference proteome</keyword>
<dbReference type="eggNOG" id="KOG4626">
    <property type="taxonomic scope" value="Eukaryota"/>
</dbReference>
<accession>A8PA95</accession>
<dbReference type="InterPro" id="IPR024983">
    <property type="entry name" value="CHAT_dom"/>
</dbReference>
<organism evidence="3 4">
    <name type="scientific">Coprinopsis cinerea (strain Okayama-7 / 130 / ATCC MYA-4618 / FGSC 9003)</name>
    <name type="common">Inky cap fungus</name>
    <name type="synonym">Hormographiella aspergillata</name>
    <dbReference type="NCBI Taxonomy" id="240176"/>
    <lineage>
        <taxon>Eukaryota</taxon>
        <taxon>Fungi</taxon>
        <taxon>Dikarya</taxon>
        <taxon>Basidiomycota</taxon>
        <taxon>Agaricomycotina</taxon>
        <taxon>Agaricomycetes</taxon>
        <taxon>Agaricomycetidae</taxon>
        <taxon>Agaricales</taxon>
        <taxon>Agaricineae</taxon>
        <taxon>Psathyrellaceae</taxon>
        <taxon>Coprinopsis</taxon>
    </lineage>
</organism>
<feature type="domain" description="CHAT" evidence="2">
    <location>
        <begin position="938"/>
        <end position="1190"/>
    </location>
</feature>
<dbReference type="HOGENOM" id="CLU_001305_0_1_1"/>
<comment type="caution">
    <text evidence="3">The sequence shown here is derived from an EMBL/GenBank/DDBJ whole genome shotgun (WGS) entry which is preliminary data.</text>
</comment>
<dbReference type="PANTHER" id="PTHR19959:SF119">
    <property type="entry name" value="FUNGAL LIPASE-LIKE DOMAIN-CONTAINING PROTEIN"/>
    <property type="match status" value="1"/>
</dbReference>
<dbReference type="OMA" id="RAKENCL"/>
<dbReference type="GeneID" id="6016560"/>
<dbReference type="RefSeq" id="XP_001839937.2">
    <property type="nucleotide sequence ID" value="XM_001839885.2"/>
</dbReference>
<protein>
    <recommendedName>
        <fullName evidence="2">CHAT domain-containing protein</fullName>
    </recommendedName>
</protein>
<dbReference type="Proteomes" id="UP000001861">
    <property type="component" value="Unassembled WGS sequence"/>
</dbReference>
<name>A8PA95_COPC7</name>
<dbReference type="AlphaFoldDB" id="A8PA95"/>
<evidence type="ECO:0000313" key="3">
    <source>
        <dbReference type="EMBL" id="EAU81916.2"/>
    </source>
</evidence>
<dbReference type="Pfam" id="PF12770">
    <property type="entry name" value="CHAT"/>
    <property type="match status" value="1"/>
</dbReference>
<dbReference type="EMBL" id="AACS02000002">
    <property type="protein sequence ID" value="EAU81916.2"/>
    <property type="molecule type" value="Genomic_DNA"/>
</dbReference>
<feature type="region of interest" description="Disordered" evidence="1">
    <location>
        <begin position="1"/>
        <end position="25"/>
    </location>
</feature>
<evidence type="ECO:0000259" key="2">
    <source>
        <dbReference type="Pfam" id="PF12770"/>
    </source>
</evidence>
<dbReference type="KEGG" id="cci:CC1G_06127"/>
<proteinExistence type="predicted"/>
<sequence length="1225" mass="136624">MDTSTNAPPSADCTSVVDEPESSIGNTQAELEDELEGALSRVNELLDEATKEMKDDVLASAIVELQEIVFDEEDDAAHVEAEVGLVKVLLTRFTRYGWVDDLDEVMAILLRETLNPFAFMDQQPISGSEDQTFPDNVSSTLHSLREYRQSIDMCKLEDALVVASGVLGPSCRGSTNSRGQLLLRVGSALVLKYLATGEKRDLNLAEASFQDARRVLGSGPALFTALLNLQLVTSIKLVECKGEESTGLLLELEQLREEMEGEDEQGSNAYMLGSELMEGDNLQIDESILRFRQSLSFRPSPHPRRLEALDHCAIAHRNRFRYTGDLCDLEESVALDREALALRPPGHPDRPFSLNNVATSLLTLFQHKGNFSDLDESISLHREALDHHPPDRPISLNHLASSLAIRFQLKGDFRDLEEYIALFREALALRSPDHPDRPISLNQLANSFLTRFEHKGDFRDLEQSVTLLREALSPTYADHRERPQSLNTLAGSLLTRFLHKSDFHDLEESVTLYREVLDLRPPGHPDRPRLLNELATSLGTRFRHKGDVSDLEESVTLLRKALDLRPPNHPDRPRLLNDLAASLGARFEHKGDLQDLEESISCLRNTLLLLSQTDGFELNSSETLAAHPYWLTVTGNLVHKLKLKYQASRDSAILDEIFQLLRSGTGSRASSPLVKMRHAVNWSTTCREFVRLESALEAYSYGVAILPQLASLDLTLEQRQNALVHASDLSRDAVQCAIERGQLDTAVIFLSTARSVFWSQALQFRGSLDRLDALHPELAAELRSVTRQLEIATHESEHPLSHSTLDKGLSTRPYLLAQKREAVIARIREINGFHDFLLPPSFDTLKTAATDNPIVFLNASKYGCHILILTQDILHCHPLATDLEQITVFTNAVRRLSGGQAVGQQLQRKIDNYCESRNTRLKLRRKSGRSADDDFKQLLEILWVVVAEPVIRILGLQKTDNPKRIWWCPTGPFAFLPIHAAGIYSDSAEASDCLSDYVVSSYCSSPQDLIAPPPTPNPEYEVLVVVEPGDSGPRIHRLPFTMEELKRIQGLVPHERHLVARVGSADTPSTPDAILNHINTASIVHFGCHGTQDSSNPLDSSLILSGGRLTMGSLIRGCRTSNASLAYLSACETAMGDEERPDESLSLAAAMQFAGFRSVVATMWSIHDEDAPIVADTFYRYLFRRGRENPPDITDAAYGLHLAVKKLRDLGRPFHQWVPFVHHGI</sequence>
<gene>
    <name evidence="3" type="ORF">CC1G_06127</name>
</gene>
<dbReference type="VEuPathDB" id="FungiDB:CC1G_06127"/>
<dbReference type="InterPro" id="IPR011990">
    <property type="entry name" value="TPR-like_helical_dom_sf"/>
</dbReference>
<dbReference type="InParanoid" id="A8PA95"/>
<dbReference type="OrthoDB" id="9991317at2759"/>
<dbReference type="Gene3D" id="1.25.40.10">
    <property type="entry name" value="Tetratricopeptide repeat domain"/>
    <property type="match status" value="2"/>
</dbReference>
<dbReference type="PANTHER" id="PTHR19959">
    <property type="entry name" value="KINESIN LIGHT CHAIN"/>
    <property type="match status" value="1"/>
</dbReference>
<evidence type="ECO:0000313" key="4">
    <source>
        <dbReference type="Proteomes" id="UP000001861"/>
    </source>
</evidence>